<gene>
    <name evidence="1" type="ORF">NCTC10172_00303</name>
</gene>
<reference evidence="1 2" key="1">
    <citation type="submission" date="2019-01" db="EMBL/GenBank/DDBJ databases">
        <authorList>
            <consortium name="Pathogen Informatics"/>
        </authorList>
    </citation>
    <scope>NUCLEOTIDE SEQUENCE [LARGE SCALE GENOMIC DNA]</scope>
    <source>
        <strain evidence="1 2">NCTC10172</strain>
    </source>
</reference>
<keyword evidence="2" id="KW-1185">Reference proteome</keyword>
<proteinExistence type="predicted"/>
<dbReference type="STRING" id="1408416.GCA_000702765_01120"/>
<dbReference type="KEGG" id="ahk:NCTC10172_00303"/>
<evidence type="ECO:0000313" key="2">
    <source>
        <dbReference type="Proteomes" id="UP000290909"/>
    </source>
</evidence>
<protein>
    <submittedName>
        <fullName evidence="1">Uncharacterized ACR, COG1399</fullName>
    </submittedName>
</protein>
<dbReference type="AlphaFoldDB" id="A0A449BIK6"/>
<sequence length="145" mass="16514">MKIIVKELEPVTSINQGLDLSTLIPNAEDLVALNNVQVEGKIYKKQGEVKFNLEVKAEVVQKCTISLLPVTYDLAFDTELTFSEDEETYDYILEDEIDLGQVIFAEILIEKEPFVYHESADLDKFLEPEKTGHPAFEGLKKKYDV</sequence>
<name>A0A449BIK6_9MOLU</name>
<accession>A0A449BIK6</accession>
<evidence type="ECO:0000313" key="1">
    <source>
        <dbReference type="EMBL" id="VEU82294.1"/>
    </source>
</evidence>
<dbReference type="RefSeq" id="WP_035369705.1">
    <property type="nucleotide sequence ID" value="NZ_LR215050.1"/>
</dbReference>
<dbReference type="Proteomes" id="UP000290909">
    <property type="component" value="Chromosome"/>
</dbReference>
<organism evidence="1 2">
    <name type="scientific">Acholeplasma hippikon</name>
    <dbReference type="NCBI Taxonomy" id="264636"/>
    <lineage>
        <taxon>Bacteria</taxon>
        <taxon>Bacillati</taxon>
        <taxon>Mycoplasmatota</taxon>
        <taxon>Mollicutes</taxon>
        <taxon>Acholeplasmatales</taxon>
        <taxon>Acholeplasmataceae</taxon>
        <taxon>Acholeplasma</taxon>
    </lineage>
</organism>
<dbReference type="EMBL" id="LR215050">
    <property type="protein sequence ID" value="VEU82294.1"/>
    <property type="molecule type" value="Genomic_DNA"/>
</dbReference>